<accession>A0A919X9E3</accession>
<dbReference type="AlphaFoldDB" id="A0A919X9E3"/>
<organism evidence="2 3">
    <name type="scientific">Ornithinibacillus bavariensis</name>
    <dbReference type="NCBI Taxonomy" id="545502"/>
    <lineage>
        <taxon>Bacteria</taxon>
        <taxon>Bacillati</taxon>
        <taxon>Bacillota</taxon>
        <taxon>Bacilli</taxon>
        <taxon>Bacillales</taxon>
        <taxon>Bacillaceae</taxon>
        <taxon>Ornithinibacillus</taxon>
    </lineage>
</organism>
<dbReference type="EMBL" id="BORP01000005">
    <property type="protein sequence ID" value="GIO28006.1"/>
    <property type="molecule type" value="Genomic_DNA"/>
</dbReference>
<sequence length="197" mass="22361">MIGEYVEAKLLLLDQALHVVVIIIACSFFYNIPIDVLLKKLNMLIRTDTTLGTLNILLFLMIILILATTFSGLVIKKVVGNLPNHISTFEGKLSFKMAENNKETSRKPKMTEEYHYTLYNINSYNRGEIIGYIERIIVIILTYYSAYPAIGFIIAAKSIARFKLMEERAWAEYFLLGTLLSMLIGISLGVITRIVLT</sequence>
<keyword evidence="1" id="KW-0472">Membrane</keyword>
<keyword evidence="1" id="KW-0812">Transmembrane</keyword>
<evidence type="ECO:0000256" key="1">
    <source>
        <dbReference type="SAM" id="Phobius"/>
    </source>
</evidence>
<feature type="transmembrane region" description="Helical" evidence="1">
    <location>
        <begin position="52"/>
        <end position="75"/>
    </location>
</feature>
<reference evidence="2" key="1">
    <citation type="submission" date="2021-03" db="EMBL/GenBank/DDBJ databases">
        <title>Antimicrobial resistance genes in bacteria isolated from Japanese honey, and their potential for conferring macrolide and lincosamide resistance in the American foulbrood pathogen Paenibacillus larvae.</title>
        <authorList>
            <person name="Okamoto M."/>
            <person name="Kumagai M."/>
            <person name="Kanamori H."/>
            <person name="Takamatsu D."/>
        </authorList>
    </citation>
    <scope>NUCLEOTIDE SEQUENCE</scope>
    <source>
        <strain evidence="2">J43TS3</strain>
    </source>
</reference>
<keyword evidence="1" id="KW-1133">Transmembrane helix</keyword>
<evidence type="ECO:0000313" key="3">
    <source>
        <dbReference type="Proteomes" id="UP000676917"/>
    </source>
</evidence>
<feature type="transmembrane region" description="Helical" evidence="1">
    <location>
        <begin position="174"/>
        <end position="196"/>
    </location>
</feature>
<feature type="transmembrane region" description="Helical" evidence="1">
    <location>
        <begin position="12"/>
        <end position="32"/>
    </location>
</feature>
<keyword evidence="3" id="KW-1185">Reference proteome</keyword>
<protein>
    <submittedName>
        <fullName evidence="2">Uncharacterized protein</fullName>
    </submittedName>
</protein>
<comment type="caution">
    <text evidence="2">The sequence shown here is derived from an EMBL/GenBank/DDBJ whole genome shotgun (WGS) entry which is preliminary data.</text>
</comment>
<feature type="transmembrane region" description="Helical" evidence="1">
    <location>
        <begin position="136"/>
        <end position="154"/>
    </location>
</feature>
<proteinExistence type="predicted"/>
<evidence type="ECO:0000313" key="2">
    <source>
        <dbReference type="EMBL" id="GIO28006.1"/>
    </source>
</evidence>
<dbReference type="Proteomes" id="UP000676917">
    <property type="component" value="Unassembled WGS sequence"/>
</dbReference>
<gene>
    <name evidence="2" type="ORF">J43TS3_26170</name>
</gene>
<name>A0A919X9E3_9BACI</name>